<dbReference type="PROSITE" id="PS51257">
    <property type="entry name" value="PROKAR_LIPOPROTEIN"/>
    <property type="match status" value="1"/>
</dbReference>
<dbReference type="Gene3D" id="2.160.20.10">
    <property type="entry name" value="Single-stranded right-handed beta-helix, Pectin lyase-like"/>
    <property type="match status" value="1"/>
</dbReference>
<dbReference type="InterPro" id="IPR011050">
    <property type="entry name" value="Pectin_lyase_fold/virulence"/>
</dbReference>
<accession>E6X472</accession>
<feature type="chain" id="PRO_5003214869" evidence="1">
    <location>
        <begin position="22"/>
        <end position="467"/>
    </location>
</feature>
<dbReference type="Proteomes" id="UP000008634">
    <property type="component" value="Chromosome"/>
</dbReference>
<dbReference type="InterPro" id="IPR012334">
    <property type="entry name" value="Pectin_lyas_fold"/>
</dbReference>
<dbReference type="RefSeq" id="WP_013551877.1">
    <property type="nucleotide sequence ID" value="NC_014934.1"/>
</dbReference>
<reference evidence="3 4" key="1">
    <citation type="journal article" date="2010" name="Stand. Genomic Sci.">
        <title>Complete genome sequence of Cellulophaga algicola type strain (IC166).</title>
        <authorList>
            <person name="Abt B."/>
            <person name="Lu M."/>
            <person name="Misra M."/>
            <person name="Han C."/>
            <person name="Nolan M."/>
            <person name="Lucas S."/>
            <person name="Hammon N."/>
            <person name="Deshpande S."/>
            <person name="Cheng J.F."/>
            <person name="Tapia R."/>
            <person name="Goodwin L."/>
            <person name="Pitluck S."/>
            <person name="Liolios K."/>
            <person name="Pagani I."/>
            <person name="Ivanova N."/>
            <person name="Mavromatis K."/>
            <person name="Ovchinikova G."/>
            <person name="Pati A."/>
            <person name="Chen A."/>
            <person name="Palaniappan K."/>
            <person name="Land M."/>
            <person name="Hauser L."/>
            <person name="Chang Y.J."/>
            <person name="Jeffries C.D."/>
            <person name="Detter J.C."/>
            <person name="Brambilla E."/>
            <person name="Rohde M."/>
            <person name="Tindall B.J."/>
            <person name="Goker M."/>
            <person name="Woyke T."/>
            <person name="Bristow J."/>
            <person name="Eisen J.A."/>
            <person name="Markowitz V."/>
            <person name="Hugenholtz P."/>
            <person name="Kyrpides N.C."/>
            <person name="Klenk H.P."/>
            <person name="Lapidus A."/>
        </authorList>
    </citation>
    <scope>NUCLEOTIDE SEQUENCE [LARGE SCALE GENOMIC DNA]</scope>
    <source>
        <strain evidence="4">DSM 14237 / IC166 / ACAM 630</strain>
    </source>
</reference>
<organism evidence="3 4">
    <name type="scientific">Cellulophaga algicola (strain DSM 14237 / IC166 / ACAM 630)</name>
    <dbReference type="NCBI Taxonomy" id="688270"/>
    <lineage>
        <taxon>Bacteria</taxon>
        <taxon>Pseudomonadati</taxon>
        <taxon>Bacteroidota</taxon>
        <taxon>Flavobacteriia</taxon>
        <taxon>Flavobacteriales</taxon>
        <taxon>Flavobacteriaceae</taxon>
        <taxon>Cellulophaga</taxon>
    </lineage>
</organism>
<feature type="signal peptide" evidence="1">
    <location>
        <begin position="1"/>
        <end position="21"/>
    </location>
</feature>
<evidence type="ECO:0000313" key="3">
    <source>
        <dbReference type="EMBL" id="ADV50414.1"/>
    </source>
</evidence>
<dbReference type="STRING" id="688270.Celal_3140"/>
<gene>
    <name evidence="3" type="ordered locus">Celal_3140</name>
</gene>
<dbReference type="OrthoDB" id="1433444at2"/>
<dbReference type="KEGG" id="cao:Celal_3140"/>
<proteinExistence type="predicted"/>
<keyword evidence="1" id="KW-0732">Signal</keyword>
<dbReference type="SMART" id="SM00710">
    <property type="entry name" value="PbH1"/>
    <property type="match status" value="6"/>
</dbReference>
<evidence type="ECO:0000259" key="2">
    <source>
        <dbReference type="Pfam" id="PF13229"/>
    </source>
</evidence>
<dbReference type="InterPro" id="IPR006626">
    <property type="entry name" value="PbH1"/>
</dbReference>
<dbReference type="HOGENOM" id="CLU_648439_0_0_10"/>
<dbReference type="eggNOG" id="COG5434">
    <property type="taxonomic scope" value="Bacteria"/>
</dbReference>
<dbReference type="SUPFAM" id="SSF51126">
    <property type="entry name" value="Pectin lyase-like"/>
    <property type="match status" value="1"/>
</dbReference>
<feature type="domain" description="Right handed beta helix" evidence="2">
    <location>
        <begin position="179"/>
        <end position="291"/>
    </location>
</feature>
<name>E6X472_CELAD</name>
<keyword evidence="4" id="KW-1185">Reference proteome</keyword>
<sequence>MKNTFNILLIYLLVTFFTACSNDNFLEEVVVAEEVTEELVEDKEVDPVDPPVSTPIPTVTLKEGQIYPENGVMASTFGYTKENATVALKAALESNNSVIIIDKQEADWIIEPLKLFGINNKRIFIEEGVVIRSKAFAFGVLSASLIDLIMCEDLIIDGYGASFQMNKEEYTDGEWRHALSIRGSSGITIRGLEFRDSGGDGIYLSGTENPGTFSENIIIEDIKSINNKRQGFSIISAKNVWVSNSLFSETNGALPESGVDFEPNRESDILQNINFNNCSFTKNKHAGILLSLGNLTSNSSPISINFTDCFTSSNSSIENAYVDSEIVIGGNSSSLVQGDVQFDRLTIDGSDWGMLYSRKVAEGFHVTFTDCILKNICRDNSKSPITLEVADYSSETESLGGFTFNNIEVEYFTEVPLITINGWETLKTLKDIQGNFKMLQNGNQIIKYSNYDKINNTNVSILLEDLK</sequence>
<dbReference type="InterPro" id="IPR039448">
    <property type="entry name" value="Beta_helix"/>
</dbReference>
<dbReference type="Pfam" id="PF13229">
    <property type="entry name" value="Beta_helix"/>
    <property type="match status" value="1"/>
</dbReference>
<protein>
    <submittedName>
        <fullName evidence="3">Parallel beta-helix repeat</fullName>
    </submittedName>
</protein>
<evidence type="ECO:0000313" key="4">
    <source>
        <dbReference type="Proteomes" id="UP000008634"/>
    </source>
</evidence>
<evidence type="ECO:0000256" key="1">
    <source>
        <dbReference type="SAM" id="SignalP"/>
    </source>
</evidence>
<dbReference type="AlphaFoldDB" id="E6X472"/>
<dbReference type="EMBL" id="CP002453">
    <property type="protein sequence ID" value="ADV50414.1"/>
    <property type="molecule type" value="Genomic_DNA"/>
</dbReference>